<name>A0AAP0CRG3_9ASTR</name>
<accession>A0AAP0CRG3</accession>
<organism evidence="1 2">
    <name type="scientific">Deinandra increscens subsp. villosa</name>
    <dbReference type="NCBI Taxonomy" id="3103831"/>
    <lineage>
        <taxon>Eukaryota</taxon>
        <taxon>Viridiplantae</taxon>
        <taxon>Streptophyta</taxon>
        <taxon>Embryophyta</taxon>
        <taxon>Tracheophyta</taxon>
        <taxon>Spermatophyta</taxon>
        <taxon>Magnoliopsida</taxon>
        <taxon>eudicotyledons</taxon>
        <taxon>Gunneridae</taxon>
        <taxon>Pentapetalae</taxon>
        <taxon>asterids</taxon>
        <taxon>campanulids</taxon>
        <taxon>Asterales</taxon>
        <taxon>Asteraceae</taxon>
        <taxon>Asteroideae</taxon>
        <taxon>Heliantheae alliance</taxon>
        <taxon>Madieae</taxon>
        <taxon>Madiinae</taxon>
        <taxon>Deinandra</taxon>
    </lineage>
</organism>
<dbReference type="AlphaFoldDB" id="A0AAP0CRG3"/>
<keyword evidence="2" id="KW-1185">Reference proteome</keyword>
<comment type="caution">
    <text evidence="1">The sequence shown here is derived from an EMBL/GenBank/DDBJ whole genome shotgun (WGS) entry which is preliminary data.</text>
</comment>
<dbReference type="EMBL" id="JBCNJP010000019">
    <property type="protein sequence ID" value="KAK9061645.1"/>
    <property type="molecule type" value="Genomic_DNA"/>
</dbReference>
<protein>
    <submittedName>
        <fullName evidence="1">Uncharacterized protein</fullName>
    </submittedName>
</protein>
<proteinExistence type="predicted"/>
<reference evidence="1 2" key="1">
    <citation type="submission" date="2024-04" db="EMBL/GenBank/DDBJ databases">
        <title>The reference genome of an endangered Asteraceae, Deinandra increscens subsp. villosa, native to the Central Coast of California.</title>
        <authorList>
            <person name="Guilliams M."/>
            <person name="Hasenstab-Lehman K."/>
            <person name="Meyer R."/>
            <person name="Mcevoy S."/>
        </authorList>
    </citation>
    <scope>NUCLEOTIDE SEQUENCE [LARGE SCALE GENOMIC DNA]</scope>
    <source>
        <tissue evidence="1">Leaf</tissue>
    </source>
</reference>
<evidence type="ECO:0000313" key="1">
    <source>
        <dbReference type="EMBL" id="KAK9061645.1"/>
    </source>
</evidence>
<sequence length="152" mass="17931">MKWIHYAIIWPDVLLPWHSCSISVTNPAYYKLFSACKDFLFRFIIIPDMLKWKQSMINSDQKELICWPSCFCEGTQDGSYFYFTCCQSNQNQRGGANLKDIFYMLAYTDMDVPIPFTWTRSDPKLIANPKTYNSPLIHQSQFIKMFHIPVMI</sequence>
<evidence type="ECO:0000313" key="2">
    <source>
        <dbReference type="Proteomes" id="UP001408789"/>
    </source>
</evidence>
<dbReference type="Proteomes" id="UP001408789">
    <property type="component" value="Unassembled WGS sequence"/>
</dbReference>
<gene>
    <name evidence="1" type="ORF">SSX86_018827</name>
</gene>